<dbReference type="GO" id="GO:0005886">
    <property type="term" value="C:plasma membrane"/>
    <property type="evidence" value="ECO:0007669"/>
    <property type="project" value="TreeGrafter"/>
</dbReference>
<dbReference type="HOGENOM" id="CLU_054785_2_1_1"/>
<dbReference type="eggNOG" id="ENOG502QQVQ">
    <property type="taxonomic scope" value="Eukaryota"/>
</dbReference>
<accession>K0KS51</accession>
<dbReference type="FunFam" id="1.20.1070.10:FF:000160">
    <property type="entry name" value="Related to Opsin-1"/>
    <property type="match status" value="1"/>
</dbReference>
<proteinExistence type="inferred from homology"/>
<dbReference type="Pfam" id="PF01036">
    <property type="entry name" value="Bac_rhodopsin"/>
    <property type="match status" value="1"/>
</dbReference>
<dbReference type="InParanoid" id="K0KS51"/>
<keyword evidence="3 7" id="KW-0812">Transmembrane</keyword>
<evidence type="ECO:0000256" key="3">
    <source>
        <dbReference type="ARBA" id="ARBA00022692"/>
    </source>
</evidence>
<name>K0KS51_WICCF</name>
<comment type="caution">
    <text evidence="8">The sequence shown here is derived from an EMBL/GenBank/DDBJ whole genome shotgun (WGS) entry which is preliminary data.</text>
</comment>
<reference evidence="8 9" key="1">
    <citation type="journal article" date="2012" name="Eukaryot. Cell">
        <title>Draft genome sequence of Wickerhamomyces ciferrii NRRL Y-1031 F-60-10.</title>
        <authorList>
            <person name="Schneider J."/>
            <person name="Andrea H."/>
            <person name="Blom J."/>
            <person name="Jaenicke S."/>
            <person name="Ruckert C."/>
            <person name="Schorsch C."/>
            <person name="Szczepanowski R."/>
            <person name="Farwick M."/>
            <person name="Goesmann A."/>
            <person name="Puhler A."/>
            <person name="Schaffer S."/>
            <person name="Tauch A."/>
            <person name="Kohler T."/>
            <person name="Brinkrolf K."/>
        </authorList>
    </citation>
    <scope>NUCLEOTIDE SEQUENCE [LARGE SCALE GENOMIC DNA]</scope>
    <source>
        <strain evidence="9">ATCC 14091 / BCRC 22168 / CBS 111 / JCM 3599 / NBRC 0793 / NRRL Y-1031 F-60-10</strain>
    </source>
</reference>
<feature type="region of interest" description="Disordered" evidence="6">
    <location>
        <begin position="285"/>
        <end position="311"/>
    </location>
</feature>
<dbReference type="InterPro" id="IPR001425">
    <property type="entry name" value="Arc/bac/fun_rhodopsins"/>
</dbReference>
<protein>
    <submittedName>
        <fullName evidence="8">Membrane protein</fullName>
    </submittedName>
</protein>
<dbReference type="InterPro" id="IPR043476">
    <property type="entry name" value="Yro2-like_7TM"/>
</dbReference>
<dbReference type="PANTHER" id="PTHR28286">
    <property type="match status" value="1"/>
</dbReference>
<feature type="transmembrane region" description="Helical" evidence="7">
    <location>
        <begin position="65"/>
        <end position="84"/>
    </location>
</feature>
<keyword evidence="9" id="KW-1185">Reference proteome</keyword>
<evidence type="ECO:0000256" key="5">
    <source>
        <dbReference type="ARBA" id="ARBA00023136"/>
    </source>
</evidence>
<organism evidence="8 9">
    <name type="scientific">Wickerhamomyces ciferrii (strain ATCC 14091 / BCRC 22168 / CBS 111 / JCM 3599 / NBRC 0793 / NRRL Y-1031 F-60-10)</name>
    <name type="common">Yeast</name>
    <name type="synonym">Pichia ciferrii</name>
    <dbReference type="NCBI Taxonomy" id="1206466"/>
    <lineage>
        <taxon>Eukaryota</taxon>
        <taxon>Fungi</taxon>
        <taxon>Dikarya</taxon>
        <taxon>Ascomycota</taxon>
        <taxon>Saccharomycotina</taxon>
        <taxon>Saccharomycetes</taxon>
        <taxon>Phaffomycetales</taxon>
        <taxon>Wickerhamomycetaceae</taxon>
        <taxon>Wickerhamomyces</taxon>
    </lineage>
</organism>
<comment type="subcellular location">
    <subcellularLocation>
        <location evidence="1">Membrane</location>
        <topology evidence="1">Multi-pass membrane protein</topology>
    </subcellularLocation>
</comment>
<evidence type="ECO:0000256" key="4">
    <source>
        <dbReference type="ARBA" id="ARBA00022989"/>
    </source>
</evidence>
<dbReference type="CDD" id="cd15239">
    <property type="entry name" value="7tm_YRO2_fungal-like"/>
    <property type="match status" value="1"/>
</dbReference>
<dbReference type="GO" id="GO:0005783">
    <property type="term" value="C:endoplasmic reticulum"/>
    <property type="evidence" value="ECO:0007669"/>
    <property type="project" value="TreeGrafter"/>
</dbReference>
<feature type="transmembrane region" description="Helical" evidence="7">
    <location>
        <begin position="170"/>
        <end position="190"/>
    </location>
</feature>
<dbReference type="PANTHER" id="PTHR28286:SF1">
    <property type="entry name" value="30 KDA HEAT SHOCK PROTEIN-RELATED"/>
    <property type="match status" value="1"/>
</dbReference>
<evidence type="ECO:0000256" key="6">
    <source>
        <dbReference type="SAM" id="MobiDB-lite"/>
    </source>
</evidence>
<sequence>MAYIDHLDLIKRGGNRAIEINAPTGADFHLTVRGSDWLWAAFCIFIFVTILVSGLMFRKPATERVFYYTTILPSAFMAVTYFTIASNLGWTPIRAEFNHVTTDIQEEHPGYRQIFYARYVGWFLSFPFIVINLGFLSRTPWPQIAFNVFFTEIYVVAELFGSLVHSTYKWGFYVIGIGAYIFVTILNFTTSRKLAQKVGHDCYVYFLIGASIVTFLWFIYPIAFGISEGGNVIQPNSEAVFYGVLDVVLFAFYNGAFLVATNDFTLDRLGLATPEFTIIPHEKSGLSTASGRASGETAVSRAASGATSPRP</sequence>
<feature type="transmembrane region" description="Helical" evidence="7">
    <location>
        <begin position="119"/>
        <end position="137"/>
    </location>
</feature>
<feature type="transmembrane region" description="Helical" evidence="7">
    <location>
        <begin position="240"/>
        <end position="260"/>
    </location>
</feature>
<dbReference type="AlphaFoldDB" id="K0KS51"/>
<keyword evidence="4 7" id="KW-1133">Transmembrane helix</keyword>
<feature type="transmembrane region" description="Helical" evidence="7">
    <location>
        <begin position="144"/>
        <end position="164"/>
    </location>
</feature>
<feature type="transmembrane region" description="Helical" evidence="7">
    <location>
        <begin position="37"/>
        <end position="58"/>
    </location>
</feature>
<keyword evidence="5 7" id="KW-0472">Membrane</keyword>
<dbReference type="SMART" id="SM01021">
    <property type="entry name" value="Bac_rhodopsin"/>
    <property type="match status" value="1"/>
</dbReference>
<evidence type="ECO:0000256" key="7">
    <source>
        <dbReference type="SAM" id="Phobius"/>
    </source>
</evidence>
<dbReference type="Gene3D" id="1.20.1070.10">
    <property type="entry name" value="Rhodopsin 7-helix transmembrane proteins"/>
    <property type="match status" value="1"/>
</dbReference>
<evidence type="ECO:0000256" key="1">
    <source>
        <dbReference type="ARBA" id="ARBA00004141"/>
    </source>
</evidence>
<feature type="transmembrane region" description="Helical" evidence="7">
    <location>
        <begin position="202"/>
        <end position="220"/>
    </location>
</feature>
<dbReference type="FunCoup" id="K0KS51">
    <property type="interactions" value="107"/>
</dbReference>
<gene>
    <name evidence="8" type="ORF">BN7_3732</name>
</gene>
<evidence type="ECO:0000313" key="8">
    <source>
        <dbReference type="EMBL" id="CCH44173.1"/>
    </source>
</evidence>
<dbReference type="PRINTS" id="PR00251">
    <property type="entry name" value="BACTRLOPSIN"/>
</dbReference>
<dbReference type="Proteomes" id="UP000009328">
    <property type="component" value="Unassembled WGS sequence"/>
</dbReference>
<dbReference type="SUPFAM" id="SSF81321">
    <property type="entry name" value="Family A G protein-coupled receptor-like"/>
    <property type="match status" value="1"/>
</dbReference>
<dbReference type="EMBL" id="CAIF01000111">
    <property type="protein sequence ID" value="CCH44173.1"/>
    <property type="molecule type" value="Genomic_DNA"/>
</dbReference>
<comment type="similarity">
    <text evidence="2">Belongs to the archaeal/bacterial/fungal opsin family.</text>
</comment>
<evidence type="ECO:0000313" key="9">
    <source>
        <dbReference type="Proteomes" id="UP000009328"/>
    </source>
</evidence>
<evidence type="ECO:0000256" key="2">
    <source>
        <dbReference type="ARBA" id="ARBA00008130"/>
    </source>
</evidence>